<dbReference type="EMBL" id="BMDG01000008">
    <property type="protein sequence ID" value="GGI09250.1"/>
    <property type="molecule type" value="Genomic_DNA"/>
</dbReference>
<keyword evidence="2" id="KW-1185">Reference proteome</keyword>
<protein>
    <recommendedName>
        <fullName evidence="3">Deazaflavin-dependent oxidoreductase (Nitroreductase family)</fullName>
    </recommendedName>
</protein>
<organism evidence="1 2">
    <name type="scientific">Isoptericola cucumis</name>
    <dbReference type="NCBI Taxonomy" id="1776856"/>
    <lineage>
        <taxon>Bacteria</taxon>
        <taxon>Bacillati</taxon>
        <taxon>Actinomycetota</taxon>
        <taxon>Actinomycetes</taxon>
        <taxon>Micrococcales</taxon>
        <taxon>Promicromonosporaceae</taxon>
        <taxon>Isoptericola</taxon>
    </lineage>
</organism>
<dbReference type="SUPFAM" id="SSF50475">
    <property type="entry name" value="FMN-binding split barrel"/>
    <property type="match status" value="1"/>
</dbReference>
<evidence type="ECO:0000313" key="1">
    <source>
        <dbReference type="EMBL" id="GGI09250.1"/>
    </source>
</evidence>
<dbReference type="InterPro" id="IPR012349">
    <property type="entry name" value="Split_barrel_FMN-bd"/>
</dbReference>
<dbReference type="Pfam" id="PF10012">
    <property type="entry name" value="DUF2255"/>
    <property type="match status" value="1"/>
</dbReference>
<name>A0ABQ2B6J6_9MICO</name>
<dbReference type="Gene3D" id="2.30.110.10">
    <property type="entry name" value="Electron Transport, Fmn-binding Protein, Chain A"/>
    <property type="match status" value="1"/>
</dbReference>
<evidence type="ECO:0000313" key="2">
    <source>
        <dbReference type="Proteomes" id="UP000632535"/>
    </source>
</evidence>
<comment type="caution">
    <text evidence="1">The sequence shown here is derived from an EMBL/GenBank/DDBJ whole genome shotgun (WGS) entry which is preliminary data.</text>
</comment>
<evidence type="ECO:0008006" key="3">
    <source>
        <dbReference type="Google" id="ProtNLM"/>
    </source>
</evidence>
<sequence>MAEARIPAALSGATTCRIVTRGRVSGAEHAVTVWFAPVGDRLYVAVRGGLRSDWLQNALAQERVRVGRRHSAWPAGVALVTDPAECRRAVEAFAEKYAQHSSVIRAWRADAPTFARLDLAG</sequence>
<proteinExistence type="predicted"/>
<gene>
    <name evidence="1" type="ORF">GCM10007368_25230</name>
</gene>
<accession>A0ABQ2B6J6</accession>
<reference evidence="2" key="1">
    <citation type="journal article" date="2019" name="Int. J. Syst. Evol. Microbiol.">
        <title>The Global Catalogue of Microorganisms (GCM) 10K type strain sequencing project: providing services to taxonomists for standard genome sequencing and annotation.</title>
        <authorList>
            <consortium name="The Broad Institute Genomics Platform"/>
            <consortium name="The Broad Institute Genome Sequencing Center for Infectious Disease"/>
            <person name="Wu L."/>
            <person name="Ma J."/>
        </authorList>
    </citation>
    <scope>NUCLEOTIDE SEQUENCE [LARGE SCALE GENOMIC DNA]</scope>
    <source>
        <strain evidence="2">CCM 8653</strain>
    </source>
</reference>
<dbReference type="RefSeq" id="WP_188524064.1">
    <property type="nucleotide sequence ID" value="NZ_BMDG01000008.1"/>
</dbReference>
<dbReference type="InterPro" id="IPR016888">
    <property type="entry name" value="UCP028498"/>
</dbReference>
<dbReference type="Proteomes" id="UP000632535">
    <property type="component" value="Unassembled WGS sequence"/>
</dbReference>